<comment type="similarity">
    <text evidence="1">Belongs to the thioredoxin family. DsbA subfamily.</text>
</comment>
<reference evidence="8 9" key="1">
    <citation type="journal article" date="2013" name="Genome Announc.">
        <title>Draft genome sequences for three mercury-methylating, sulfate-reducing bacteria.</title>
        <authorList>
            <person name="Brown S.D."/>
            <person name="Hurt R.A.Jr."/>
            <person name="Gilmour C.C."/>
            <person name="Elias D.A."/>
        </authorList>
    </citation>
    <scope>NUCLEOTIDE SEQUENCE [LARGE SCALE GENOMIC DNA]</scope>
    <source>
        <strain evidence="8 9">DSM 2059</strain>
    </source>
</reference>
<evidence type="ECO:0000256" key="2">
    <source>
        <dbReference type="ARBA" id="ARBA00022729"/>
    </source>
</evidence>
<dbReference type="EMBL" id="ATHJ01000105">
    <property type="protein sequence ID" value="EPR36086.1"/>
    <property type="molecule type" value="Genomic_DNA"/>
</dbReference>
<keyword evidence="3" id="KW-0560">Oxidoreductase</keyword>
<dbReference type="InterPro" id="IPR011048">
    <property type="entry name" value="Haem_d1_sf"/>
</dbReference>
<organism evidence="8 9">
    <name type="scientific">Desulfococcus multivorans DSM 2059</name>
    <dbReference type="NCBI Taxonomy" id="1121405"/>
    <lineage>
        <taxon>Bacteria</taxon>
        <taxon>Pseudomonadati</taxon>
        <taxon>Thermodesulfobacteriota</taxon>
        <taxon>Desulfobacteria</taxon>
        <taxon>Desulfobacterales</taxon>
        <taxon>Desulfococcaceae</taxon>
        <taxon>Desulfococcus</taxon>
    </lineage>
</organism>
<protein>
    <submittedName>
        <fullName evidence="8">DsbA oxidoreductase</fullName>
    </submittedName>
</protein>
<feature type="signal peptide" evidence="6">
    <location>
        <begin position="1"/>
        <end position="22"/>
    </location>
</feature>
<gene>
    <name evidence="8" type="ORF">dsmv_0791</name>
</gene>
<dbReference type="OrthoDB" id="9784686at2"/>
<dbReference type="STRING" id="897.B2D07_16635"/>
<dbReference type="PANTHER" id="PTHR13887">
    <property type="entry name" value="GLUTATHIONE S-TRANSFERASE KAPPA"/>
    <property type="match status" value="1"/>
</dbReference>
<dbReference type="PANTHER" id="PTHR13887:SF14">
    <property type="entry name" value="DISULFIDE BOND FORMATION PROTEIN D"/>
    <property type="match status" value="1"/>
</dbReference>
<sequence>MRWKSVLLALCCLALVVSEVFAETPSAGTMELNVLKTIQLEATPVDVAITPDGRRLFVLTDQGEIHVYASATEIESRIPVGKHINRMKAGPGGSTLILGSSDRKTVEIVGVDFIRNIDISGAPFKGPENAPVVITVFDEFQCPHCAALVPVLDQVVEKNPKTVKVAFKHFPITGHKFARKAAIAAIAAGEQGKFWELHDLLFKNYNRLDDKLIDELALGLDLDREAYEKKLKDPALEQRIDQDIRDGQKAGVRGTPTIFVNGRLLRDRRIEGFQAAIDKELKSRE</sequence>
<feature type="domain" description="Thioredoxin" evidence="7">
    <location>
        <begin position="87"/>
        <end position="282"/>
    </location>
</feature>
<evidence type="ECO:0000256" key="6">
    <source>
        <dbReference type="SAM" id="SignalP"/>
    </source>
</evidence>
<dbReference type="AlphaFoldDB" id="S7TGZ7"/>
<dbReference type="InterPro" id="IPR013766">
    <property type="entry name" value="Thioredoxin_domain"/>
</dbReference>
<accession>S7TGZ7</accession>
<keyword evidence="5" id="KW-0676">Redox-active center</keyword>
<dbReference type="PROSITE" id="PS51352">
    <property type="entry name" value="THIOREDOXIN_2"/>
    <property type="match status" value="1"/>
</dbReference>
<keyword evidence="2 6" id="KW-0732">Signal</keyword>
<comment type="caution">
    <text evidence="8">The sequence shown here is derived from an EMBL/GenBank/DDBJ whole genome shotgun (WGS) entry which is preliminary data.</text>
</comment>
<dbReference type="Pfam" id="PF13462">
    <property type="entry name" value="Thioredoxin_4"/>
    <property type="match status" value="1"/>
</dbReference>
<evidence type="ECO:0000313" key="9">
    <source>
        <dbReference type="Proteomes" id="UP000014977"/>
    </source>
</evidence>
<evidence type="ECO:0000313" key="8">
    <source>
        <dbReference type="EMBL" id="EPR36086.1"/>
    </source>
</evidence>
<evidence type="ECO:0000259" key="7">
    <source>
        <dbReference type="PROSITE" id="PS51352"/>
    </source>
</evidence>
<keyword evidence="4" id="KW-1015">Disulfide bond</keyword>
<dbReference type="Proteomes" id="UP000014977">
    <property type="component" value="Unassembled WGS sequence"/>
</dbReference>
<keyword evidence="9" id="KW-1185">Reference proteome</keyword>
<proteinExistence type="inferred from homology"/>
<dbReference type="SUPFAM" id="SSF51004">
    <property type="entry name" value="C-terminal (heme d1) domain of cytochrome cd1-nitrite reductase"/>
    <property type="match status" value="1"/>
</dbReference>
<dbReference type="InterPro" id="IPR036249">
    <property type="entry name" value="Thioredoxin-like_sf"/>
</dbReference>
<name>S7TGZ7_DESML</name>
<evidence type="ECO:0000256" key="5">
    <source>
        <dbReference type="ARBA" id="ARBA00023284"/>
    </source>
</evidence>
<dbReference type="Gene3D" id="3.40.30.10">
    <property type="entry name" value="Glutaredoxin"/>
    <property type="match status" value="1"/>
</dbReference>
<feature type="chain" id="PRO_5030177192" evidence="6">
    <location>
        <begin position="23"/>
        <end position="285"/>
    </location>
</feature>
<dbReference type="GO" id="GO:0016491">
    <property type="term" value="F:oxidoreductase activity"/>
    <property type="evidence" value="ECO:0007669"/>
    <property type="project" value="UniProtKB-KW"/>
</dbReference>
<dbReference type="RefSeq" id="WP_020877902.1">
    <property type="nucleotide sequence ID" value="NZ_ATHJ01000105.1"/>
</dbReference>
<dbReference type="Gene3D" id="2.130.10.10">
    <property type="entry name" value="YVTN repeat-like/Quinoprotein amine dehydrogenase"/>
    <property type="match status" value="1"/>
</dbReference>
<evidence type="ECO:0000256" key="4">
    <source>
        <dbReference type="ARBA" id="ARBA00023157"/>
    </source>
</evidence>
<dbReference type="eggNOG" id="COG1651">
    <property type="taxonomic scope" value="Bacteria"/>
</dbReference>
<evidence type="ECO:0000256" key="1">
    <source>
        <dbReference type="ARBA" id="ARBA00005791"/>
    </source>
</evidence>
<dbReference type="InterPro" id="IPR012336">
    <property type="entry name" value="Thioredoxin-like_fold"/>
</dbReference>
<evidence type="ECO:0000256" key="3">
    <source>
        <dbReference type="ARBA" id="ARBA00023002"/>
    </source>
</evidence>
<dbReference type="SUPFAM" id="SSF52833">
    <property type="entry name" value="Thioredoxin-like"/>
    <property type="match status" value="1"/>
</dbReference>
<dbReference type="InterPro" id="IPR015943">
    <property type="entry name" value="WD40/YVTN_repeat-like_dom_sf"/>
</dbReference>